<protein>
    <submittedName>
        <fullName evidence="2">PAAR domain-containing protein</fullName>
    </submittedName>
</protein>
<accession>A0ABW7VQ44</accession>
<organism evidence="2 3">
    <name type="scientific">Nocardia testacea</name>
    <dbReference type="NCBI Taxonomy" id="248551"/>
    <lineage>
        <taxon>Bacteria</taxon>
        <taxon>Bacillati</taxon>
        <taxon>Actinomycetota</taxon>
        <taxon>Actinomycetes</taxon>
        <taxon>Mycobacteriales</taxon>
        <taxon>Nocardiaceae</taxon>
        <taxon>Nocardia</taxon>
    </lineage>
</organism>
<proteinExistence type="predicted"/>
<evidence type="ECO:0000313" key="3">
    <source>
        <dbReference type="Proteomes" id="UP001611494"/>
    </source>
</evidence>
<gene>
    <name evidence="2" type="ORF">ACH49Z_02585</name>
</gene>
<dbReference type="CDD" id="cd14739">
    <property type="entry name" value="PAAR_3"/>
    <property type="match status" value="1"/>
</dbReference>
<dbReference type="Proteomes" id="UP001611494">
    <property type="component" value="Unassembled WGS sequence"/>
</dbReference>
<evidence type="ECO:0000313" key="2">
    <source>
        <dbReference type="EMBL" id="MFI2228719.1"/>
    </source>
</evidence>
<name>A0ABW7VQ44_9NOCA</name>
<dbReference type="EMBL" id="JBIRYL010000001">
    <property type="protein sequence ID" value="MFI2228719.1"/>
    <property type="molecule type" value="Genomic_DNA"/>
</dbReference>
<feature type="region of interest" description="Disordered" evidence="1">
    <location>
        <begin position="1"/>
        <end position="25"/>
    </location>
</feature>
<dbReference type="Pfam" id="PF05488">
    <property type="entry name" value="PAAR_motif"/>
    <property type="match status" value="1"/>
</dbReference>
<dbReference type="RefSeq" id="WP_397059093.1">
    <property type="nucleotide sequence ID" value="NZ_CP146079.1"/>
</dbReference>
<keyword evidence="3" id="KW-1185">Reference proteome</keyword>
<comment type="caution">
    <text evidence="2">The sequence shown here is derived from an EMBL/GenBank/DDBJ whole genome shotgun (WGS) entry which is preliminary data.</text>
</comment>
<dbReference type="InterPro" id="IPR008727">
    <property type="entry name" value="PAAR_motif"/>
</dbReference>
<evidence type="ECO:0000256" key="1">
    <source>
        <dbReference type="SAM" id="MobiDB-lite"/>
    </source>
</evidence>
<sequence length="97" mass="9096">MGGRMPPAARVGDPTGHPGVIGPPGVPTVLIAGQPAATVGTPHICSFPPPAVHPPTVIAGPGSATVLIGGMPAARVGDLSACGAPIVSGAVTVLIGG</sequence>
<dbReference type="Gene3D" id="2.60.200.60">
    <property type="match status" value="1"/>
</dbReference>
<reference evidence="2 3" key="1">
    <citation type="submission" date="2024-10" db="EMBL/GenBank/DDBJ databases">
        <title>The Natural Products Discovery Center: Release of the First 8490 Sequenced Strains for Exploring Actinobacteria Biosynthetic Diversity.</title>
        <authorList>
            <person name="Kalkreuter E."/>
            <person name="Kautsar S.A."/>
            <person name="Yang D."/>
            <person name="Bader C.D."/>
            <person name="Teijaro C.N."/>
            <person name="Fluegel L."/>
            <person name="Davis C.M."/>
            <person name="Simpson J.R."/>
            <person name="Lauterbach L."/>
            <person name="Steele A.D."/>
            <person name="Gui C."/>
            <person name="Meng S."/>
            <person name="Li G."/>
            <person name="Viehrig K."/>
            <person name="Ye F."/>
            <person name="Su P."/>
            <person name="Kiefer A.F."/>
            <person name="Nichols A."/>
            <person name="Cepeda A.J."/>
            <person name="Yan W."/>
            <person name="Fan B."/>
            <person name="Jiang Y."/>
            <person name="Adhikari A."/>
            <person name="Zheng C.-J."/>
            <person name="Schuster L."/>
            <person name="Cowan T.M."/>
            <person name="Smanski M.J."/>
            <person name="Chevrette M.G."/>
            <person name="De Carvalho L.P.S."/>
            <person name="Shen B."/>
        </authorList>
    </citation>
    <scope>NUCLEOTIDE SEQUENCE [LARGE SCALE GENOMIC DNA]</scope>
    <source>
        <strain evidence="2 3">NPDC019377</strain>
    </source>
</reference>